<dbReference type="InterPro" id="IPR058912">
    <property type="entry name" value="HTH_animal"/>
</dbReference>
<dbReference type="Proteomes" id="UP001303046">
    <property type="component" value="Unassembled WGS sequence"/>
</dbReference>
<accession>A0ABR1CTJ1</accession>
<dbReference type="Pfam" id="PF26215">
    <property type="entry name" value="HTH_animal"/>
    <property type="match status" value="1"/>
</dbReference>
<evidence type="ECO:0000259" key="2">
    <source>
        <dbReference type="PROSITE" id="PS50878"/>
    </source>
</evidence>
<gene>
    <name evidence="3" type="primary">Necator_chrIII.g10066</name>
    <name evidence="3" type="ORF">RB195_009301</name>
</gene>
<evidence type="ECO:0000256" key="1">
    <source>
        <dbReference type="SAM" id="MobiDB-lite"/>
    </source>
</evidence>
<dbReference type="EMBL" id="JAVFWL010000003">
    <property type="protein sequence ID" value="KAK6741370.1"/>
    <property type="molecule type" value="Genomic_DNA"/>
</dbReference>
<organism evidence="3 4">
    <name type="scientific">Necator americanus</name>
    <name type="common">Human hookworm</name>
    <dbReference type="NCBI Taxonomy" id="51031"/>
    <lineage>
        <taxon>Eukaryota</taxon>
        <taxon>Metazoa</taxon>
        <taxon>Ecdysozoa</taxon>
        <taxon>Nematoda</taxon>
        <taxon>Chromadorea</taxon>
        <taxon>Rhabditida</taxon>
        <taxon>Rhabditina</taxon>
        <taxon>Rhabditomorpha</taxon>
        <taxon>Strongyloidea</taxon>
        <taxon>Ancylostomatidae</taxon>
        <taxon>Bunostominae</taxon>
        <taxon>Necator</taxon>
    </lineage>
</organism>
<feature type="domain" description="Reverse transcriptase" evidence="2">
    <location>
        <begin position="360"/>
        <end position="623"/>
    </location>
</feature>
<evidence type="ECO:0000313" key="3">
    <source>
        <dbReference type="EMBL" id="KAK6741370.1"/>
    </source>
</evidence>
<dbReference type="PANTHER" id="PTHR21301:SF10">
    <property type="entry name" value="REVERSE TRANSCRIPTASE DOMAIN-CONTAINING PROTEIN"/>
    <property type="match status" value="1"/>
</dbReference>
<dbReference type="Pfam" id="PF00078">
    <property type="entry name" value="RVT_1"/>
    <property type="match status" value="1"/>
</dbReference>
<sequence length="899" mass="102445">MPRFKEGRTWNLLNDVPANFVRLVKEVLSLRQKIVSERQAIHFLRRCLRCHVIPNFITKKQLHETCGLGKESRQLQEIETRILRAALKTKQDHMFSMLTKCVFKEQCCQRLVPDVLWRRIVGESKNICDSIRSKAKSRLQEKFGKLLDHRQGQRSQLPVSTNHSSPNHQNSNTAPENAPFPPRVSLIGDVFLSKNALSVLDLGPSFAPSQSIRPVISRKIVGSLQLVHERLRLRAKEEEQDRVQETSRVRVFPPIPFPTLLYKPQEANSVVDTKFRLFATSVFSILSRYSHKRAFENLTPTQRLGLCELRDICAEGKIKISVSDKGGEFVVISSELDRAITKLHLTDNSLYHPSSAYEFCRQYRRLNRIWIETAKSVGLPKTTITRLKCDRPTCPVLYVLIKTHKLSAAEFSSNNPGDFKVRPIISNIGGPTDRISWFLNTILSQLLQYVPAHLSNTKMFIEHLRKARIDGDCVIESFDVTSLYTNVSIDAALQATSELLLENQGTLNMYGFAIQQIMMLLSECLRCSVFRWSGQYYRQIRGLAMGQRLAPTLAVAFMSKVEKPLLERKPLLYCRYIDDCCIVCPTQAEMDSCFDLLNKQSQYIKFTREKPKDNWLPFLNVQVHLCRGNWKTKWYRKPSCKNILIHYQSAHPWRTKKSVIENMFKTAATVSSEAQGRIASINMANCIAQSNGYPAKVSHSNRSHAIERRCHRVEQTTKIPFCLPFISDDMSNAVRASLRQAGLQDSVRVVDIPPVNLKQQLVRNRAYDRLCETPNCIVCPNGRQGDCVVSGVIYLITCQLCGAEYIGETGRSLCIRVKEHLDGLVKSKTSSPLGAHRRQCHDNIPFKIAVTILARESDVLARKTLEAFYITAKSPIMNRKEECIAVTNELAPYQDLCGF</sequence>
<dbReference type="PANTHER" id="PTHR21301">
    <property type="entry name" value="REVERSE TRANSCRIPTASE"/>
    <property type="match status" value="1"/>
</dbReference>
<protein>
    <recommendedName>
        <fullName evidence="2">Reverse transcriptase domain-containing protein</fullName>
    </recommendedName>
</protein>
<dbReference type="InterPro" id="IPR043502">
    <property type="entry name" value="DNA/RNA_pol_sf"/>
</dbReference>
<comment type="caution">
    <text evidence="3">The sequence shown here is derived from an EMBL/GenBank/DDBJ whole genome shotgun (WGS) entry which is preliminary data.</text>
</comment>
<proteinExistence type="predicted"/>
<dbReference type="InterPro" id="IPR000477">
    <property type="entry name" value="RT_dom"/>
</dbReference>
<reference evidence="3 4" key="1">
    <citation type="submission" date="2023-08" db="EMBL/GenBank/DDBJ databases">
        <title>A Necator americanus chromosomal reference genome.</title>
        <authorList>
            <person name="Ilik V."/>
            <person name="Petrzelkova K.J."/>
            <person name="Pardy F."/>
            <person name="Fuh T."/>
            <person name="Niatou-Singa F.S."/>
            <person name="Gouil Q."/>
            <person name="Baker L."/>
            <person name="Ritchie M.E."/>
            <person name="Jex A.R."/>
            <person name="Gazzola D."/>
            <person name="Li H."/>
            <person name="Toshio Fujiwara R."/>
            <person name="Zhan B."/>
            <person name="Aroian R.V."/>
            <person name="Pafco B."/>
            <person name="Schwarz E.M."/>
        </authorList>
    </citation>
    <scope>NUCLEOTIDE SEQUENCE [LARGE SCALE GENOMIC DNA]</scope>
    <source>
        <strain evidence="3 4">Aroian</strain>
        <tissue evidence="3">Whole animal</tissue>
    </source>
</reference>
<evidence type="ECO:0000313" key="4">
    <source>
        <dbReference type="Proteomes" id="UP001303046"/>
    </source>
</evidence>
<feature type="region of interest" description="Disordered" evidence="1">
    <location>
        <begin position="149"/>
        <end position="179"/>
    </location>
</feature>
<feature type="compositionally biased region" description="Polar residues" evidence="1">
    <location>
        <begin position="153"/>
        <end position="175"/>
    </location>
</feature>
<name>A0ABR1CTJ1_NECAM</name>
<dbReference type="SUPFAM" id="SSF56672">
    <property type="entry name" value="DNA/RNA polymerases"/>
    <property type="match status" value="1"/>
</dbReference>
<dbReference type="PROSITE" id="PS50878">
    <property type="entry name" value="RT_POL"/>
    <property type="match status" value="1"/>
</dbReference>
<keyword evidence="4" id="KW-1185">Reference proteome</keyword>